<dbReference type="Proteomes" id="UP001589789">
    <property type="component" value="Unassembled WGS sequence"/>
</dbReference>
<comment type="caution">
    <text evidence="1">The sequence shown here is derived from an EMBL/GenBank/DDBJ whole genome shotgun (WGS) entry which is preliminary data.</text>
</comment>
<evidence type="ECO:0008006" key="3">
    <source>
        <dbReference type="Google" id="ProtNLM"/>
    </source>
</evidence>
<dbReference type="EMBL" id="JBHLVZ010000067">
    <property type="protein sequence ID" value="MFC0387616.1"/>
    <property type="molecule type" value="Genomic_DNA"/>
</dbReference>
<protein>
    <recommendedName>
        <fullName evidence="3">MarR family transcriptional regulator</fullName>
    </recommendedName>
</protein>
<keyword evidence="2" id="KW-1185">Reference proteome</keyword>
<gene>
    <name evidence="1" type="ORF">ACFFIC_19010</name>
</gene>
<reference evidence="1 2" key="1">
    <citation type="submission" date="2024-09" db="EMBL/GenBank/DDBJ databases">
        <authorList>
            <person name="Sun Q."/>
            <person name="Mori K."/>
        </authorList>
    </citation>
    <scope>NUCLEOTIDE SEQUENCE [LARGE SCALE GENOMIC DNA]</scope>
    <source>
        <strain evidence="1 2">CCM 7468</strain>
    </source>
</reference>
<accession>A0ABV6IVH6</accession>
<sequence length="160" mass="17424">MTYADLAQALNVSIASAQRRVVRAGWTRAAGTDGVARVAVPLSVLPFIPPDGQKDRFKPAQPFLVGQGSDQGEDAKSVISRLLDSLEAMDASREAECVGRAQDRTRWEAERAKWAAEHATLREQLARREGELSALREGAAQPAAPLVRGILLRLRGWLRG</sequence>
<dbReference type="RefSeq" id="WP_377053242.1">
    <property type="nucleotide sequence ID" value="NZ_JBHLVZ010000067.1"/>
</dbReference>
<name>A0ABV6IVH6_9PROT</name>
<evidence type="ECO:0000313" key="2">
    <source>
        <dbReference type="Proteomes" id="UP001589789"/>
    </source>
</evidence>
<evidence type="ECO:0000313" key="1">
    <source>
        <dbReference type="EMBL" id="MFC0387616.1"/>
    </source>
</evidence>
<organism evidence="1 2">
    <name type="scientific">Muricoccus vinaceus</name>
    <dbReference type="NCBI Taxonomy" id="424704"/>
    <lineage>
        <taxon>Bacteria</taxon>
        <taxon>Pseudomonadati</taxon>
        <taxon>Pseudomonadota</taxon>
        <taxon>Alphaproteobacteria</taxon>
        <taxon>Acetobacterales</taxon>
        <taxon>Roseomonadaceae</taxon>
        <taxon>Muricoccus</taxon>
    </lineage>
</organism>
<proteinExistence type="predicted"/>